<dbReference type="InterPro" id="IPR041677">
    <property type="entry name" value="DNA2/NAM7_AAA_11"/>
</dbReference>
<dbReference type="OrthoDB" id="45637at2157"/>
<dbReference type="PANTHER" id="PTHR43788">
    <property type="entry name" value="DNA2/NAM7 HELICASE FAMILY MEMBER"/>
    <property type="match status" value="1"/>
</dbReference>
<dbReference type="Gene3D" id="3.40.50.300">
    <property type="entry name" value="P-loop containing nucleotide triphosphate hydrolases"/>
    <property type="match status" value="3"/>
</dbReference>
<dbReference type="RefSeq" id="WP_149731233.1">
    <property type="nucleotide sequence ID" value="NZ_FMXB01000004.1"/>
</dbReference>
<organism evidence="10 11">
    <name type="scientific">Methanobrevibacter millerae</name>
    <dbReference type="NCBI Taxonomy" id="230361"/>
    <lineage>
        <taxon>Archaea</taxon>
        <taxon>Methanobacteriati</taxon>
        <taxon>Methanobacteriota</taxon>
        <taxon>Methanomada group</taxon>
        <taxon>Methanobacteria</taxon>
        <taxon>Methanobacteriales</taxon>
        <taxon>Methanobacteriaceae</taxon>
        <taxon>Methanobrevibacter</taxon>
    </lineage>
</organism>
<dbReference type="FunFam" id="3.40.50.300:FF:002063">
    <property type="entry name" value="DNA helicase related protein"/>
    <property type="match status" value="1"/>
</dbReference>
<dbReference type="Gene3D" id="3.40.960.10">
    <property type="entry name" value="VSR Endonuclease"/>
    <property type="match status" value="1"/>
</dbReference>
<dbReference type="InterPro" id="IPR041679">
    <property type="entry name" value="DNA2/NAM7-like_C"/>
</dbReference>
<evidence type="ECO:0000256" key="4">
    <source>
        <dbReference type="ARBA" id="ARBA00022806"/>
    </source>
</evidence>
<dbReference type="InterPro" id="IPR027417">
    <property type="entry name" value="P-loop_NTPase"/>
</dbReference>
<dbReference type="InterPro" id="IPR011335">
    <property type="entry name" value="Restrct_endonuc-II-like"/>
</dbReference>
<proteinExistence type="inferred from homology"/>
<dbReference type="InterPro" id="IPR047187">
    <property type="entry name" value="SF1_C_Upf1"/>
</dbReference>
<dbReference type="SUPFAM" id="SSF52980">
    <property type="entry name" value="Restriction endonuclease-like"/>
    <property type="match status" value="1"/>
</dbReference>
<evidence type="ECO:0000256" key="6">
    <source>
        <dbReference type="SAM" id="Coils"/>
    </source>
</evidence>
<dbReference type="EMBL" id="FMXB01000004">
    <property type="protein sequence ID" value="SDA45155.1"/>
    <property type="molecule type" value="Genomic_DNA"/>
</dbReference>
<evidence type="ECO:0000259" key="7">
    <source>
        <dbReference type="Pfam" id="PF13086"/>
    </source>
</evidence>
<evidence type="ECO:0000313" key="11">
    <source>
        <dbReference type="Proteomes" id="UP000323439"/>
    </source>
</evidence>
<reference evidence="10 11" key="1">
    <citation type="submission" date="2016-10" db="EMBL/GenBank/DDBJ databases">
        <authorList>
            <person name="Varghese N."/>
            <person name="Submissions S."/>
        </authorList>
    </citation>
    <scope>NUCLEOTIDE SEQUENCE [LARGE SCALE GENOMIC DNA]</scope>
    <source>
        <strain evidence="10 11">DSM 16643</strain>
    </source>
</reference>
<dbReference type="PANTHER" id="PTHR43788:SF8">
    <property type="entry name" value="DNA-BINDING PROTEIN SMUBP-2"/>
    <property type="match status" value="1"/>
</dbReference>
<evidence type="ECO:0000256" key="2">
    <source>
        <dbReference type="ARBA" id="ARBA00022741"/>
    </source>
</evidence>
<dbReference type="InterPro" id="IPR050534">
    <property type="entry name" value="Coronavir_polyprotein_1ab"/>
</dbReference>
<dbReference type="InterPro" id="IPR049468">
    <property type="entry name" value="Restrct_endonuc-II-like_dom"/>
</dbReference>
<evidence type="ECO:0000259" key="9">
    <source>
        <dbReference type="Pfam" id="PF18741"/>
    </source>
</evidence>
<keyword evidence="4 10" id="KW-0347">Helicase</keyword>
<sequence>MVCENNDLNFTNMSEEIEELRKKLLDMTLNNHLLNIRVLKRTIPIVDESIVEVFKILVLNEKSMEFLPKKDDDEEPLDELSEEDDDLAEMENIWTMVKTDSHKDNKYTDNYLQTDLTEKNLQKKLFDLFQHYKTSMTEQGFNNVYLALGFLEWNDKESQEKPYKAPLILIPVEITRNSVGSPFKIKWSQSDIVANISLQNKLKEQNVDFPIFEFLENEEDLCNYFSQVKEAISNKSDWNVSAEIYLSTFSFRKIVMYKDIDLKNWSKESKNYLNKLLFNPESRTLEPYGDFELDKIASKDLYQVLDADSSQMEVIEDVKKSNNIVVEGPPGTGKSQTIVNIIAELMANGKSVLFVSEKMAALEVVKRRLDAVNLGSACLELHSNKSNKRAVLDEIDKTLNDNSYYNNKSEDFKDLDDLKEELNDYICSLYESYGNTDFYPYKLFGIKEREQQLLEEKNQEILYFDIENLTNFNQIQQKDTLKELSSISNIYELVAPVSKNPWKNILPIDFTPNKLEIVKSDLNKITSNLGTFIDYSDSLSSLVNCSNPNDLNKFDAFLFNLNVIRPGLSVIEDENYLLGLIEKIEKYQNKLNSIDLNDKFSEELISKFKIINADLIRLTAILDDISLNLNCSNLDNFDGFEKHVENLSIIDPDLKIFENKYEVTSLVNNLRTYNENINSIKLDENLPENVNEYTDVLNQLIDDISYFSDASDFISENTSCSKLLNINQTEEWISNLNLLNPEIRIIEDKYAVKNCISLVESFQEDLNLFNSKDFSNEIKNYKEGVNSLLNNLYLLKNNISDFNKISGVKINDLKSIDRTLDFSDILKNSNLCILDNDLEELINKISQYQYYTKDINHNILELNLAELLSKTNSLIKDLEKINIQNDLILTENGENLLNQFNGIHDKIKNLPFINSSANPDFIKKLEIIQSNRNSILRDSDEQFIVSLNELKNDYPTDTDENKIFDDVELFLESNHELTLLKNQILKYCSNEISNEEIINELKIFIKIQDQISDIKNKLSEFISINLKSVEDLQSNLVNLVLFKELYDFILSKEELGKRYFGDLWNSVNSNVDDLINRYLVLREFNDLYDSEFFTEDTLDKLSAFDKSLFLNNSNKIRNIKKDINQDFNNVQDFLELNTESIYSKNITDLHSSINNLYGNLEVLDKWELFKLDNSNNKENLLDFDLQSVEHSVKELQKYSTNPVFSNINEEINNLSKINQSRIEIESNDILAKTYFFNDWKGANSNLNDLKERYEKLEEFNNLVDSGFYPMEIEDTIQNLNYIDFNLRLNNIQKSKDKISDNISKLKDLSLKNLDINSIGILEFKEKLKDLLADFNNIKDWYGFKSSIGINNVVSLYYYDFDKLNNSVNTLSYYFDCNEFLNRIIMESSDLNSLKDLKELIDSNEIGEKYFVHYWKRSSSDINEINEYFERLNKFNDLVISQFYTSKTEESLSKLNSSDFNGMLSKLSSLKERIFDNFNALNSLNIFKNLRFNSMPLKDLSQVMSTLVENLNTINDWQVYKNGKISLRDNKLNEFILDLFDYDFDKVKYSFSNLLIECNFNNELEKEVNNILELKDLKETIDNNDEEGKKYFKNLWNGVSSNVSELKDFSKDLIMFNQLLNSGFYTEKTLSSLETLDYEEFDRLKIKLADSNDNIHNSFNELNTVFDFNEILDDENNFNLTTRELKEKFDILDSNYELLTNWRLFCLYSKNKEKSYLKNIIPLIWDDKIKPECIISLFKFNVATNILNEMIEYNINLMNFNETLFNEKIESFKELDKRILEINQYRVKQILHEQIPSTRDSIQMGSELGILMHEIDKKRRKMPIRKLLAQAANVIGKIKPCFMMSPISVAQYLDSKVYANHFDYVIFDEASQIKTEDAIGAFLRGKNFVIMGDSKQLPPTHFFDGDVDDEDDESLYKDIESILKICRTVFPYKMLKWHYRSRHESLISVSNYEFYNNDLIVFPSPFNESKNLGLKHIYNPDNIYDKGNSAKNRGEAKDVIDYAITHFKEYGKSKSLGIATFGSNQKNAILEELEFRLRNNPELEPLFDESGENGFFIKNLENIQGDERDVILISIGYGFDKDHKFSMNFGPLNNDGGERRLNVLITRAREKCVVFSNFLPSDLKITKKSGFGIKALKTFLCYAKYNKFPQNIPTEGDFDSPFEESVYNFLTAYGYEVKKQIGCAGYRIDLAIVDPENSDKYVLGIECDGTTYHSSKTARDRDRLRQQVLENLGWKFYRIWSTDWFNSRISAQKRLIEVVEKALINKDKEPAPPERPKYEPEPTAISPTVEYFKDYVYFKDNVDLNNYNLSSRLELKDLVRNMVKLEGPVHIDDIYDTMKIILSSKRKDKKFKKLINSLINYNLDNGIINHSGEFYFDNSFDKNNFIPRKRKKPKLDRIYDEELKLAVINTLKLQFDAPKEDLIKASSINLGFSAVGKNINKKFDEIIDELTYEGKIKSNKNGTLGLNE</sequence>
<keyword evidence="11" id="KW-1185">Reference proteome</keyword>
<dbReference type="FunFam" id="3.40.960.10:FF:000002">
    <property type="entry name" value="DNA helicase related protein"/>
    <property type="match status" value="1"/>
</dbReference>
<evidence type="ECO:0000256" key="1">
    <source>
        <dbReference type="ARBA" id="ARBA00007913"/>
    </source>
</evidence>
<evidence type="ECO:0000313" key="10">
    <source>
        <dbReference type="EMBL" id="SDA45155.1"/>
    </source>
</evidence>
<dbReference type="Pfam" id="PF13087">
    <property type="entry name" value="AAA_12"/>
    <property type="match status" value="1"/>
</dbReference>
<dbReference type="Proteomes" id="UP000323439">
    <property type="component" value="Unassembled WGS sequence"/>
</dbReference>
<feature type="domain" description="Restriction endonuclease type II-like" evidence="9">
    <location>
        <begin position="2161"/>
        <end position="2256"/>
    </location>
</feature>
<dbReference type="InterPro" id="IPR025103">
    <property type="entry name" value="DUF4011"/>
</dbReference>
<dbReference type="GO" id="GO:0016787">
    <property type="term" value="F:hydrolase activity"/>
    <property type="evidence" value="ECO:0007669"/>
    <property type="project" value="UniProtKB-KW"/>
</dbReference>
<protein>
    <submittedName>
        <fullName evidence="10">Superfamily I DNA and/or RNA helicase</fullName>
    </submittedName>
</protein>
<evidence type="ECO:0000256" key="3">
    <source>
        <dbReference type="ARBA" id="ARBA00022801"/>
    </source>
</evidence>
<feature type="domain" description="DNA2/NAM7 helicase helicase" evidence="7">
    <location>
        <begin position="308"/>
        <end position="385"/>
    </location>
</feature>
<gene>
    <name evidence="10" type="ORF">SAMN02910315_00602</name>
</gene>
<keyword evidence="5" id="KW-0067">ATP-binding</keyword>
<name>A0A1G5VJB5_9EURY</name>
<keyword evidence="3" id="KW-0378">Hydrolase</keyword>
<dbReference type="GO" id="GO:0043139">
    <property type="term" value="F:5'-3' DNA helicase activity"/>
    <property type="evidence" value="ECO:0007669"/>
    <property type="project" value="TreeGrafter"/>
</dbReference>
<dbReference type="Pfam" id="PF13086">
    <property type="entry name" value="AAA_11"/>
    <property type="match status" value="2"/>
</dbReference>
<dbReference type="SUPFAM" id="SSF52540">
    <property type="entry name" value="P-loop containing nucleoside triphosphate hydrolases"/>
    <property type="match status" value="3"/>
</dbReference>
<evidence type="ECO:0000256" key="5">
    <source>
        <dbReference type="ARBA" id="ARBA00022840"/>
    </source>
</evidence>
<dbReference type="Pfam" id="PF18741">
    <property type="entry name" value="MTES_1575"/>
    <property type="match status" value="1"/>
</dbReference>
<evidence type="ECO:0000259" key="8">
    <source>
        <dbReference type="Pfam" id="PF13087"/>
    </source>
</evidence>
<feature type="domain" description="DNA2/NAM7 helicase helicase" evidence="7">
    <location>
        <begin position="1783"/>
        <end position="1900"/>
    </location>
</feature>
<feature type="domain" description="DNA2/NAM7 helicase-like C-terminal" evidence="8">
    <location>
        <begin position="1930"/>
        <end position="2116"/>
    </location>
</feature>
<accession>A0A1G5VJB5</accession>
<dbReference type="CDD" id="cd18808">
    <property type="entry name" value="SF1_C_Upf1"/>
    <property type="match status" value="1"/>
</dbReference>
<comment type="similarity">
    <text evidence="1">Belongs to the DNA2/NAM7 helicase family.</text>
</comment>
<keyword evidence="6" id="KW-0175">Coiled coil</keyword>
<dbReference type="Pfam" id="PF13195">
    <property type="entry name" value="DUF4011"/>
    <property type="match status" value="1"/>
</dbReference>
<dbReference type="GO" id="GO:0005524">
    <property type="term" value="F:ATP binding"/>
    <property type="evidence" value="ECO:0007669"/>
    <property type="project" value="UniProtKB-KW"/>
</dbReference>
<feature type="coiled-coil region" evidence="6">
    <location>
        <begin position="3"/>
        <end position="30"/>
    </location>
</feature>
<keyword evidence="2" id="KW-0547">Nucleotide-binding</keyword>